<accession>A0A0M9A0I7</accession>
<evidence type="ECO:0000256" key="1">
    <source>
        <dbReference type="SAM" id="MobiDB-lite"/>
    </source>
</evidence>
<dbReference type="Proteomes" id="UP000053105">
    <property type="component" value="Unassembled WGS sequence"/>
</dbReference>
<organism evidence="2 3">
    <name type="scientific">Melipona quadrifasciata</name>
    <dbReference type="NCBI Taxonomy" id="166423"/>
    <lineage>
        <taxon>Eukaryota</taxon>
        <taxon>Metazoa</taxon>
        <taxon>Ecdysozoa</taxon>
        <taxon>Arthropoda</taxon>
        <taxon>Hexapoda</taxon>
        <taxon>Insecta</taxon>
        <taxon>Pterygota</taxon>
        <taxon>Neoptera</taxon>
        <taxon>Endopterygota</taxon>
        <taxon>Hymenoptera</taxon>
        <taxon>Apocrita</taxon>
        <taxon>Aculeata</taxon>
        <taxon>Apoidea</taxon>
        <taxon>Anthophila</taxon>
        <taxon>Apidae</taxon>
        <taxon>Melipona</taxon>
    </lineage>
</organism>
<keyword evidence="3" id="KW-1185">Reference proteome</keyword>
<evidence type="ECO:0000313" key="3">
    <source>
        <dbReference type="Proteomes" id="UP000053105"/>
    </source>
</evidence>
<evidence type="ECO:0000313" key="2">
    <source>
        <dbReference type="EMBL" id="KOX73866.1"/>
    </source>
</evidence>
<feature type="region of interest" description="Disordered" evidence="1">
    <location>
        <begin position="228"/>
        <end position="250"/>
    </location>
</feature>
<protein>
    <submittedName>
        <fullName evidence="2">Uncharacterized protein</fullName>
    </submittedName>
</protein>
<name>A0A0M9A0I7_9HYME</name>
<gene>
    <name evidence="2" type="ORF">WN51_13944</name>
</gene>
<dbReference type="EMBL" id="KQ435794">
    <property type="protein sequence ID" value="KOX73866.1"/>
    <property type="molecule type" value="Genomic_DNA"/>
</dbReference>
<dbReference type="AlphaFoldDB" id="A0A0M9A0I7"/>
<proteinExistence type="predicted"/>
<sequence>MSLMSLMFPLIYSNRIASLLGSESNLTSHLPSKSIAHLIYNHREIHSLMINVFVFLGNIHSSIHCVMLVSRILRGRHAMFEATEYNCALLGENNLYILFLSLEKTRDYTQLRTMQILLAEIIKISETKLGRDWERMEIPGYSNMPYHPRYFSTSNKIPPEFSQNQPELIKTKKKKTIKRSVPCRRGKKAIVYSYGPLTEGFMEGKIMLLEVEDETRDFTTIYKKEFRAKRSDRPKAHRPQPEYPPPLNNLNGPYRKCLNTRRQNAVLPLNEQTEDPQETLNRIHEKYPRLKEFLEIVPDEEIVERKENEIKRTVYQMDYSKGDYSPRAKIHGRRKDVRLPEDWIILETIQKKSYRNPWKIVTEDIVRVKKALKPPDNLTPNKKEREILRIRTGDSEYDAMIGATGNRVIKECLFGPPLSVEPQIYTKSSDSPPSECSEILAEKKFVLPSNII</sequence>
<reference evidence="2 3" key="1">
    <citation type="submission" date="2015-07" db="EMBL/GenBank/DDBJ databases">
        <title>The genome of Melipona quadrifasciata.</title>
        <authorList>
            <person name="Pan H."/>
            <person name="Kapheim K."/>
        </authorList>
    </citation>
    <scope>NUCLEOTIDE SEQUENCE [LARGE SCALE GENOMIC DNA]</scope>
    <source>
        <strain evidence="2">0111107301</strain>
        <tissue evidence="2">Whole body</tissue>
    </source>
</reference>
<dbReference type="OrthoDB" id="7201605at2759"/>